<dbReference type="STRING" id="196109.A0A136J713"/>
<proteinExistence type="predicted"/>
<reference evidence="3" key="1">
    <citation type="submission" date="2016-02" db="EMBL/GenBank/DDBJ databases">
        <title>Draft genome sequence of Microdochium bolleyi, a fungal endophyte of beachgrass.</title>
        <authorList>
            <consortium name="DOE Joint Genome Institute"/>
            <person name="David A.S."/>
            <person name="May G."/>
            <person name="Haridas S."/>
            <person name="Lim J."/>
            <person name="Wang M."/>
            <person name="Labutti K."/>
            <person name="Lipzen A."/>
            <person name="Barry K."/>
            <person name="Grigoriev I.V."/>
        </authorList>
    </citation>
    <scope>NUCLEOTIDE SEQUENCE [LARGE SCALE GENOMIC DNA]</scope>
    <source>
        <strain evidence="3">J235TASD1</strain>
    </source>
</reference>
<dbReference type="EMBL" id="KQ964248">
    <property type="protein sequence ID" value="KXJ92942.1"/>
    <property type="molecule type" value="Genomic_DNA"/>
</dbReference>
<dbReference type="OrthoDB" id="4838114at2759"/>
<feature type="compositionally biased region" description="Low complexity" evidence="1">
    <location>
        <begin position="122"/>
        <end position="135"/>
    </location>
</feature>
<accession>A0A136J713</accession>
<feature type="region of interest" description="Disordered" evidence="1">
    <location>
        <begin position="165"/>
        <end position="186"/>
    </location>
</feature>
<evidence type="ECO:0000313" key="2">
    <source>
        <dbReference type="EMBL" id="KXJ92942.1"/>
    </source>
</evidence>
<keyword evidence="3" id="KW-1185">Reference proteome</keyword>
<organism evidence="2 3">
    <name type="scientific">Microdochium bolleyi</name>
    <dbReference type="NCBI Taxonomy" id="196109"/>
    <lineage>
        <taxon>Eukaryota</taxon>
        <taxon>Fungi</taxon>
        <taxon>Dikarya</taxon>
        <taxon>Ascomycota</taxon>
        <taxon>Pezizomycotina</taxon>
        <taxon>Sordariomycetes</taxon>
        <taxon>Xylariomycetidae</taxon>
        <taxon>Xylariales</taxon>
        <taxon>Microdochiaceae</taxon>
        <taxon>Microdochium</taxon>
    </lineage>
</organism>
<protein>
    <submittedName>
        <fullName evidence="2">Uncharacterized protein</fullName>
    </submittedName>
</protein>
<feature type="compositionally biased region" description="Polar residues" evidence="1">
    <location>
        <begin position="260"/>
        <end position="280"/>
    </location>
</feature>
<feature type="compositionally biased region" description="Low complexity" evidence="1">
    <location>
        <begin position="312"/>
        <end position="324"/>
    </location>
</feature>
<dbReference type="Proteomes" id="UP000070501">
    <property type="component" value="Unassembled WGS sequence"/>
</dbReference>
<feature type="compositionally biased region" description="Basic residues" evidence="1">
    <location>
        <begin position="333"/>
        <end position="342"/>
    </location>
</feature>
<name>A0A136J713_9PEZI</name>
<sequence length="342" mass="37371">MSHQRHNETPARTTEAQDDSLLDQLADMDDQSIIQDAHILSTKNLRESNLATATPALPQRSTLRTSKFLDNLRLDSIKSATDSISTPHDVYLSSEEDASSSADDFSAEEMDLDEDDDDDLLESPASTSSSPVSEKSLSREVTARVVSVVFVGRPSIVELSPKSKTFSAPPALQRPQIPLRSPSRASFAPRHSSLIKARPSFLNTDPCASNQFQNERTIDEDSMDSTVTPKTPTAVLSRFQKSLSLVRKRSRANLKDSPRDNLSSLHTRNGSMMTLSNFFTHSPEESSPEPDAAPAPNTLTKTHTRSKTQTVPLAPIAPASPAPAKRGLLSGLKKQRRSSLKI</sequence>
<dbReference type="InParanoid" id="A0A136J713"/>
<evidence type="ECO:0000313" key="3">
    <source>
        <dbReference type="Proteomes" id="UP000070501"/>
    </source>
</evidence>
<feature type="compositionally biased region" description="Acidic residues" evidence="1">
    <location>
        <begin position="105"/>
        <end position="121"/>
    </location>
</feature>
<feature type="region of interest" description="Disordered" evidence="1">
    <location>
        <begin position="1"/>
        <end position="24"/>
    </location>
</feature>
<evidence type="ECO:0000256" key="1">
    <source>
        <dbReference type="SAM" id="MobiDB-lite"/>
    </source>
</evidence>
<feature type="region of interest" description="Disordered" evidence="1">
    <location>
        <begin position="249"/>
        <end position="342"/>
    </location>
</feature>
<gene>
    <name evidence="2" type="ORF">Micbo1qcDRAFT_160814</name>
</gene>
<feature type="region of interest" description="Disordered" evidence="1">
    <location>
        <begin position="84"/>
        <end position="137"/>
    </location>
</feature>
<feature type="compositionally biased region" description="Polar residues" evidence="1">
    <location>
        <begin position="297"/>
        <end position="311"/>
    </location>
</feature>
<dbReference type="AlphaFoldDB" id="A0A136J713"/>